<proteinExistence type="predicted"/>
<feature type="transmembrane region" description="Helical" evidence="1">
    <location>
        <begin position="366"/>
        <end position="387"/>
    </location>
</feature>
<gene>
    <name evidence="3" type="ORF">GCM10010995_27880</name>
</gene>
<reference evidence="3" key="1">
    <citation type="journal article" date="2014" name="Int. J. Syst. Evol. Microbiol.">
        <title>Complete genome sequence of Corynebacterium casei LMG S-19264T (=DSM 44701T), isolated from a smear-ripened cheese.</title>
        <authorList>
            <consortium name="US DOE Joint Genome Institute (JGI-PGF)"/>
            <person name="Walter F."/>
            <person name="Albersmeier A."/>
            <person name="Kalinowski J."/>
            <person name="Ruckert C."/>
        </authorList>
    </citation>
    <scope>NUCLEOTIDE SEQUENCE</scope>
    <source>
        <strain evidence="3">CGMCC 1.15758</strain>
    </source>
</reference>
<organism evidence="3 4">
    <name type="scientific">Cysteiniphilum litorale</name>
    <dbReference type="NCBI Taxonomy" id="2056700"/>
    <lineage>
        <taxon>Bacteria</taxon>
        <taxon>Pseudomonadati</taxon>
        <taxon>Pseudomonadota</taxon>
        <taxon>Gammaproteobacteria</taxon>
        <taxon>Thiotrichales</taxon>
        <taxon>Fastidiosibacteraceae</taxon>
        <taxon>Cysteiniphilum</taxon>
    </lineage>
</organism>
<keyword evidence="1" id="KW-0812">Transmembrane</keyword>
<dbReference type="InterPro" id="IPR012931">
    <property type="entry name" value="TraG_N_Proteobacteria"/>
</dbReference>
<evidence type="ECO:0000313" key="3">
    <source>
        <dbReference type="EMBL" id="GGG08756.1"/>
    </source>
</evidence>
<feature type="transmembrane region" description="Helical" evidence="1">
    <location>
        <begin position="333"/>
        <end position="354"/>
    </location>
</feature>
<keyword evidence="4" id="KW-1185">Reference proteome</keyword>
<dbReference type="RefSeq" id="WP_117004083.1">
    <property type="nucleotide sequence ID" value="NZ_BMJS01000079.1"/>
</dbReference>
<reference evidence="3" key="2">
    <citation type="submission" date="2020-09" db="EMBL/GenBank/DDBJ databases">
        <authorList>
            <person name="Sun Q."/>
            <person name="Zhou Y."/>
        </authorList>
    </citation>
    <scope>NUCLEOTIDE SEQUENCE</scope>
    <source>
        <strain evidence="3">CGMCC 1.15758</strain>
    </source>
</reference>
<sequence length="991" mass="110128">MLDIFVTSQGQVAQYIINAIATYYQSEQSQTLFWFMGTIGGFVVLCRLLMRHDYKEVLFWTISYILITAMAFNIRTTVMIHDTTKPLARYTVDHVPVGLAYPLFATTALSNYVTDSLEDIMHVPADLAYEKYGMVWGSAIFQQMNQSRVNTELLGYFARYLRQCVYPEIKLRKNFTFKQLHDAPDILTFLKDRISDGVSRVHIPRANPDESGAEDFPYCGTATVWLINAFKNEATLNLGDLQKYNINHQALNLVEMQSSVQNVYQHFFNISGSAQNIMMQNLAINAVRDGFRVLTSASGNAAAALNYSKVQGEMSRTSAWVSMGMQAQEFIPMLHTILVLLMACAFIPVGYMSLFPGYLLHITKKYVGGLIWLGTWGIFYVFVNFIMTSILSVHLSIYAGGYSGITMSNINALEALTWKYAAATGWLLAFVPYLSRMLIVGAGNAMMGVATSMTSSLGASAEKGAAAMSEGNITAFTTSTGSHTGNNLQFAQHHTRPSEIAGGAMRLSLSGGSQYQTPTGGIVYDNTAMLDRQPFDMMQRESVSTGLSRTQAAYEKEAFAQAQMFNETINSGVNYLNQTGKTQALKDYVASSESTSQTAQLASAYSTVADIHNRYSQDQVNASMSGWHRDAGLEFKAGTGEAFKFFSANAYAKGGLNKSNTDTKNNSVGLSASEAKSYREAIDTITSATKSDVATLDKAVGVDQGQSLQSTFGEAKAYSESAQRNYDLSVQAGEAANYAKNHDFTMSENLMPKFKDYLDDHYTPQNRDRWLGDISQQSDPLFKKAQESFVVANSDVYLDWYKQNSASIDSRGQTDINQLSSDVDQGRDAVKQARTDNDQAVTKAHRGMQDELKYQIHERKGEKMQSTMPMMEQVHRDNFALMKQLGIMPKDHEFKGKFADYNKPANAFNFEHPDALMIYQNDAKVRGHGDEVMLDKTIFSDSVKRKVDEGASILPKREESFDIEKLNQKAAVENATLGKEAWNNLFGKNKK</sequence>
<dbReference type="AlphaFoldDB" id="A0A8J2Z773"/>
<accession>A0A8J2Z773</accession>
<name>A0A8J2Z773_9GAMM</name>
<keyword evidence="1" id="KW-1133">Transmembrane helix</keyword>
<keyword evidence="1" id="KW-0472">Membrane</keyword>
<protein>
    <recommendedName>
        <fullName evidence="2">TraG N-terminal Proteobacteria domain-containing protein</fullName>
    </recommendedName>
</protein>
<feature type="transmembrane region" description="Helical" evidence="1">
    <location>
        <begin position="32"/>
        <end position="50"/>
    </location>
</feature>
<evidence type="ECO:0000256" key="1">
    <source>
        <dbReference type="SAM" id="Phobius"/>
    </source>
</evidence>
<comment type="caution">
    <text evidence="3">The sequence shown here is derived from an EMBL/GenBank/DDBJ whole genome shotgun (WGS) entry which is preliminary data.</text>
</comment>
<dbReference type="OrthoDB" id="5618773at2"/>
<evidence type="ECO:0000259" key="2">
    <source>
        <dbReference type="Pfam" id="PF07916"/>
    </source>
</evidence>
<feature type="transmembrane region" description="Helical" evidence="1">
    <location>
        <begin position="57"/>
        <end position="74"/>
    </location>
</feature>
<dbReference type="Proteomes" id="UP000636949">
    <property type="component" value="Unassembled WGS sequence"/>
</dbReference>
<dbReference type="EMBL" id="BMJS01000079">
    <property type="protein sequence ID" value="GGG08756.1"/>
    <property type="molecule type" value="Genomic_DNA"/>
</dbReference>
<evidence type="ECO:0000313" key="4">
    <source>
        <dbReference type="Proteomes" id="UP000636949"/>
    </source>
</evidence>
<feature type="domain" description="TraG N-terminal Proteobacteria" evidence="2">
    <location>
        <begin position="4"/>
        <end position="457"/>
    </location>
</feature>
<dbReference type="Pfam" id="PF07916">
    <property type="entry name" value="TraG_N"/>
    <property type="match status" value="1"/>
</dbReference>